<comment type="caution">
    <text evidence="1">The sequence shown here is derived from an EMBL/GenBank/DDBJ whole genome shotgun (WGS) entry which is preliminary data.</text>
</comment>
<evidence type="ECO:0000313" key="2">
    <source>
        <dbReference type="Proteomes" id="UP000011885"/>
    </source>
</evidence>
<dbReference type="EMBL" id="ANOH01000267">
    <property type="protein sequence ID" value="EMI54648.1"/>
    <property type="molecule type" value="Genomic_DNA"/>
</dbReference>
<dbReference type="PATRIC" id="fig|1263870.3.peg.4142"/>
<name>M5UF84_9BACT</name>
<protein>
    <submittedName>
        <fullName evidence="1">Uncharacterized protein</fullName>
    </submittedName>
</protein>
<evidence type="ECO:0000313" key="1">
    <source>
        <dbReference type="EMBL" id="EMI54648.1"/>
    </source>
</evidence>
<accession>M5UF84</accession>
<proteinExistence type="predicted"/>
<keyword evidence="2" id="KW-1185">Reference proteome</keyword>
<dbReference type="AlphaFoldDB" id="M5UF84"/>
<gene>
    <name evidence="1" type="ORF">RSSM_03910</name>
</gene>
<reference evidence="1 2" key="1">
    <citation type="journal article" date="2013" name="Mar. Genomics">
        <title>Expression of sulfatases in Rhodopirellula baltica and the diversity of sulfatases in the genus Rhodopirellula.</title>
        <authorList>
            <person name="Wegner C.E."/>
            <person name="Richter-Heitmann T."/>
            <person name="Klindworth A."/>
            <person name="Klockow C."/>
            <person name="Richter M."/>
            <person name="Achstetter T."/>
            <person name="Glockner F.O."/>
            <person name="Harder J."/>
        </authorList>
    </citation>
    <scope>NUCLEOTIDE SEQUENCE [LARGE SCALE GENOMIC DNA]</scope>
    <source>
        <strain evidence="1 2">SM41</strain>
    </source>
</reference>
<sequence length="50" mass="5592">MRAIPPADRVQERLSQVLLEAEQLKVLLRLASDLDGVETVTTTNSEVDRD</sequence>
<organism evidence="1 2">
    <name type="scientific">Rhodopirellula sallentina SM41</name>
    <dbReference type="NCBI Taxonomy" id="1263870"/>
    <lineage>
        <taxon>Bacteria</taxon>
        <taxon>Pseudomonadati</taxon>
        <taxon>Planctomycetota</taxon>
        <taxon>Planctomycetia</taxon>
        <taxon>Pirellulales</taxon>
        <taxon>Pirellulaceae</taxon>
        <taxon>Rhodopirellula</taxon>
    </lineage>
</organism>
<dbReference type="Proteomes" id="UP000011885">
    <property type="component" value="Unassembled WGS sequence"/>
</dbReference>